<keyword evidence="3" id="KW-1185">Reference proteome</keyword>
<sequence>MAHDHREERANAPHGATSGGFRLRASWIVDTEAQAATVRAHALAWRVGLTSVFAIDVARDMDSADMLDFLGSDAHTQIVFLATSRIERPDRFLSAMRATSMRKPVLALGMPPDGAEPAVYYAALARTAVVCLDRFETLLEIAEHAEIEGIRGGTVGELHRTALERMFMTPPLPAPDARGLRDAHARARHAFDDCARTLRETRQWLDPVDARRILDAFGVPTRSENMQSVGARTSIDIAIHDDAVFGAYMTLGSARDVFSTHLLPLDPVDVDTALRRMAGLASVAREILCQAVYVLESLSALVCGEPRVERVTACCVLDVDRAYIDAPRLCLTPHASRRALSIRPYPFEFEETIDWDGIALTFRPIRPEDEGHHAGLFGAQSAEDLYLRFFSMQRKPDHARLARLVRIDYAREMAIIACSGGLTDFVTHGVARAVADPSNESAEFAVAIRSDEKGHHLGRMLMDRIIDYGRRQGIARLVGIVLKENHRMLALAQDCGFERFNDEDPTIWSLVLPLQARTTAWHPESLA</sequence>
<dbReference type="InterPro" id="IPR016181">
    <property type="entry name" value="Acyl_CoA_acyltransferase"/>
</dbReference>
<dbReference type="InterPro" id="IPR016102">
    <property type="entry name" value="Succinyl-CoA_synth-like"/>
</dbReference>
<proteinExistence type="predicted"/>
<accession>A0A494XZL6</accession>
<protein>
    <submittedName>
        <fullName evidence="2">GNAT family N-acetyltransferase</fullName>
    </submittedName>
</protein>
<dbReference type="InterPro" id="IPR000182">
    <property type="entry name" value="GNAT_dom"/>
</dbReference>
<dbReference type="Gene3D" id="3.40.630.30">
    <property type="match status" value="1"/>
</dbReference>
<dbReference type="EMBL" id="RBZU01000004">
    <property type="protein sequence ID" value="RKP55955.1"/>
    <property type="molecule type" value="Genomic_DNA"/>
</dbReference>
<dbReference type="RefSeq" id="WP_121086760.1">
    <property type="nucleotide sequence ID" value="NZ_RBZU01000004.1"/>
</dbReference>
<dbReference type="Pfam" id="PF00583">
    <property type="entry name" value="Acetyltransf_1"/>
    <property type="match status" value="1"/>
</dbReference>
<name>A0A494XZL6_9BURK</name>
<reference evidence="2 3" key="1">
    <citation type="submission" date="2018-10" db="EMBL/GenBank/DDBJ databases">
        <title>Robbsia sp. DHC34, isolated from soil.</title>
        <authorList>
            <person name="Gao Z.-H."/>
            <person name="Qiu L.-H."/>
        </authorList>
    </citation>
    <scope>NUCLEOTIDE SEQUENCE [LARGE SCALE GENOMIC DNA]</scope>
    <source>
        <strain evidence="2 3">DHC34</strain>
    </source>
</reference>
<evidence type="ECO:0000313" key="2">
    <source>
        <dbReference type="EMBL" id="RKP55955.1"/>
    </source>
</evidence>
<evidence type="ECO:0000259" key="1">
    <source>
        <dbReference type="PROSITE" id="PS51186"/>
    </source>
</evidence>
<dbReference type="SUPFAM" id="SSF55729">
    <property type="entry name" value="Acyl-CoA N-acyltransferases (Nat)"/>
    <property type="match status" value="1"/>
</dbReference>
<feature type="domain" description="N-acetyltransferase" evidence="1">
    <location>
        <begin position="360"/>
        <end position="517"/>
    </location>
</feature>
<organism evidence="2 3">
    <name type="scientific">Pararobbsia silviterrae</name>
    <dbReference type="NCBI Taxonomy" id="1792498"/>
    <lineage>
        <taxon>Bacteria</taxon>
        <taxon>Pseudomonadati</taxon>
        <taxon>Pseudomonadota</taxon>
        <taxon>Betaproteobacteria</taxon>
        <taxon>Burkholderiales</taxon>
        <taxon>Burkholderiaceae</taxon>
        <taxon>Pararobbsia</taxon>
    </lineage>
</organism>
<evidence type="ECO:0000313" key="3">
    <source>
        <dbReference type="Proteomes" id="UP000270342"/>
    </source>
</evidence>
<dbReference type="Pfam" id="PF13607">
    <property type="entry name" value="Succ_CoA_lig"/>
    <property type="match status" value="1"/>
</dbReference>
<dbReference type="AlphaFoldDB" id="A0A494XZL6"/>
<keyword evidence="2" id="KW-0808">Transferase</keyword>
<dbReference type="Gene3D" id="3.40.50.261">
    <property type="entry name" value="Succinyl-CoA synthetase domains"/>
    <property type="match status" value="1"/>
</dbReference>
<dbReference type="Proteomes" id="UP000270342">
    <property type="component" value="Unassembled WGS sequence"/>
</dbReference>
<dbReference type="InterPro" id="IPR032875">
    <property type="entry name" value="Succ_CoA_lig_flav_dom"/>
</dbReference>
<comment type="caution">
    <text evidence="2">The sequence shown here is derived from an EMBL/GenBank/DDBJ whole genome shotgun (WGS) entry which is preliminary data.</text>
</comment>
<dbReference type="OrthoDB" id="9807426at2"/>
<dbReference type="GO" id="GO:0016747">
    <property type="term" value="F:acyltransferase activity, transferring groups other than amino-acyl groups"/>
    <property type="evidence" value="ECO:0007669"/>
    <property type="project" value="InterPro"/>
</dbReference>
<gene>
    <name evidence="2" type="ORF">D7S86_12255</name>
</gene>
<dbReference type="SUPFAM" id="SSF52210">
    <property type="entry name" value="Succinyl-CoA synthetase domains"/>
    <property type="match status" value="1"/>
</dbReference>
<dbReference type="PROSITE" id="PS51186">
    <property type="entry name" value="GNAT"/>
    <property type="match status" value="1"/>
</dbReference>